<comment type="function">
    <text evidence="9">Catalyzes the reduction of all-trans-retinal to all-trans-retinol in the presence of NADPH.</text>
</comment>
<comment type="similarity">
    <text evidence="2 12">Belongs to the short-chain dehydrogenases/reductases (SDR) family.</text>
</comment>
<protein>
    <recommendedName>
        <fullName evidence="10">Short-chain dehydrogenase/reductase 3</fullName>
    </recommendedName>
    <alternativeName>
        <fullName evidence="11">Retinal short-chain dehydrogenase/reductase 1</fullName>
    </alternativeName>
</protein>
<dbReference type="Gene3D" id="3.40.50.720">
    <property type="entry name" value="NAD(P)-binding Rossmann-like Domain"/>
    <property type="match status" value="1"/>
</dbReference>
<dbReference type="PRINTS" id="PR00080">
    <property type="entry name" value="SDRFAMILY"/>
</dbReference>
<dbReference type="CDD" id="cd05339">
    <property type="entry name" value="17beta-HSDXI-like_SDR_c"/>
    <property type="match status" value="1"/>
</dbReference>
<keyword evidence="3 13" id="KW-0812">Transmembrane</keyword>
<dbReference type="PRINTS" id="PR00081">
    <property type="entry name" value="GDHRDH"/>
</dbReference>
<evidence type="ECO:0000256" key="11">
    <source>
        <dbReference type="ARBA" id="ARBA00082544"/>
    </source>
</evidence>
<dbReference type="PANTHER" id="PTHR24322:SF736">
    <property type="entry name" value="RETINOL DEHYDROGENASE 10"/>
    <property type="match status" value="1"/>
</dbReference>
<keyword evidence="15" id="KW-1185">Reference proteome</keyword>
<dbReference type="FunFam" id="3.40.50.720:FF:000131">
    <property type="entry name" value="Short-chain dehydrogenase/reductase 3"/>
    <property type="match status" value="1"/>
</dbReference>
<keyword evidence="5 13" id="KW-1133">Transmembrane helix</keyword>
<accession>A0A9Q1H1P4</accession>
<dbReference type="Proteomes" id="UP001152320">
    <property type="component" value="Chromosome 14"/>
</dbReference>
<evidence type="ECO:0000256" key="6">
    <source>
        <dbReference type="ARBA" id="ARBA00023002"/>
    </source>
</evidence>
<evidence type="ECO:0000313" key="14">
    <source>
        <dbReference type="EMBL" id="KAJ8029893.1"/>
    </source>
</evidence>
<dbReference type="GO" id="GO:0052650">
    <property type="term" value="F:all-trans-retinol dehydrogenase (NADP+) activity"/>
    <property type="evidence" value="ECO:0007669"/>
    <property type="project" value="UniProtKB-ARBA"/>
</dbReference>
<evidence type="ECO:0000256" key="12">
    <source>
        <dbReference type="RuleBase" id="RU000363"/>
    </source>
</evidence>
<dbReference type="AlphaFoldDB" id="A0A9Q1H1P4"/>
<dbReference type="InterPro" id="IPR036291">
    <property type="entry name" value="NAD(P)-bd_dom_sf"/>
</dbReference>
<evidence type="ECO:0000313" key="15">
    <source>
        <dbReference type="Proteomes" id="UP001152320"/>
    </source>
</evidence>
<dbReference type="OrthoDB" id="10253736at2759"/>
<evidence type="ECO:0000256" key="8">
    <source>
        <dbReference type="ARBA" id="ARBA00023136"/>
    </source>
</evidence>
<keyword evidence="8 13" id="KW-0472">Membrane</keyword>
<evidence type="ECO:0000256" key="5">
    <source>
        <dbReference type="ARBA" id="ARBA00022989"/>
    </source>
</evidence>
<sequence>MASRSVTEILLIPFQFVWYLFLTLLYALIGLIYAFVPSAILPKKDVSNDIVLITGGGCGFGRLFALEFTKLGSTVVIWDIDERGAQKVAKECEELGGKAYAFKVDVSKSKDVYRTADDVRKKVGDVTILINNAGVVSGSHLLDTSDDMINRTIDINVKAYFWVTVKAFARSMLENNHGHFVSVCSMAGYYGGPKQVDYCASKHAVVGFEESLYLDFELNKKSGVFTTIINPFYMDTGMFTGVESTKGLLPVLSAEFVMKKSMVAILTNERYVYLPYLTRLYIFLKSFLPENSMWALRTFFGIEGYMGGFTGRQKSD</sequence>
<evidence type="ECO:0000256" key="7">
    <source>
        <dbReference type="ARBA" id="ARBA00023098"/>
    </source>
</evidence>
<evidence type="ECO:0000256" key="1">
    <source>
        <dbReference type="ARBA" id="ARBA00004141"/>
    </source>
</evidence>
<keyword evidence="4" id="KW-0521">NADP</keyword>
<keyword evidence="6" id="KW-0560">Oxidoreductase</keyword>
<dbReference type="Pfam" id="PF00106">
    <property type="entry name" value="adh_short"/>
    <property type="match status" value="1"/>
</dbReference>
<comment type="caution">
    <text evidence="14">The sequence shown here is derived from an EMBL/GenBank/DDBJ whole genome shotgun (WGS) entry which is preliminary data.</text>
</comment>
<comment type="subcellular location">
    <subcellularLocation>
        <location evidence="1">Membrane</location>
        <topology evidence="1">Multi-pass membrane protein</topology>
    </subcellularLocation>
</comment>
<dbReference type="PANTHER" id="PTHR24322">
    <property type="entry name" value="PKSB"/>
    <property type="match status" value="1"/>
</dbReference>
<keyword evidence="7" id="KW-0443">Lipid metabolism</keyword>
<organism evidence="14 15">
    <name type="scientific">Holothuria leucospilota</name>
    <name type="common">Black long sea cucumber</name>
    <name type="synonym">Mertensiothuria leucospilota</name>
    <dbReference type="NCBI Taxonomy" id="206669"/>
    <lineage>
        <taxon>Eukaryota</taxon>
        <taxon>Metazoa</taxon>
        <taxon>Echinodermata</taxon>
        <taxon>Eleutherozoa</taxon>
        <taxon>Echinozoa</taxon>
        <taxon>Holothuroidea</taxon>
        <taxon>Aspidochirotacea</taxon>
        <taxon>Aspidochirotida</taxon>
        <taxon>Holothuriidae</taxon>
        <taxon>Holothuria</taxon>
    </lineage>
</organism>
<evidence type="ECO:0000256" key="10">
    <source>
        <dbReference type="ARBA" id="ARBA00068717"/>
    </source>
</evidence>
<proteinExistence type="inferred from homology"/>
<name>A0A9Q1H1P4_HOLLE</name>
<evidence type="ECO:0000256" key="3">
    <source>
        <dbReference type="ARBA" id="ARBA00022692"/>
    </source>
</evidence>
<dbReference type="EMBL" id="JAIZAY010000014">
    <property type="protein sequence ID" value="KAJ8029893.1"/>
    <property type="molecule type" value="Genomic_DNA"/>
</dbReference>
<dbReference type="InterPro" id="IPR002347">
    <property type="entry name" value="SDR_fam"/>
</dbReference>
<reference evidence="14" key="1">
    <citation type="submission" date="2021-10" db="EMBL/GenBank/DDBJ databases">
        <title>Tropical sea cucumber genome reveals ecological adaptation and Cuvierian tubules defense mechanism.</title>
        <authorList>
            <person name="Chen T."/>
        </authorList>
    </citation>
    <scope>NUCLEOTIDE SEQUENCE</scope>
    <source>
        <strain evidence="14">Nanhai2018</strain>
        <tissue evidence="14">Muscle</tissue>
    </source>
</reference>
<gene>
    <name evidence="14" type="ORF">HOLleu_29412</name>
</gene>
<evidence type="ECO:0000256" key="4">
    <source>
        <dbReference type="ARBA" id="ARBA00022857"/>
    </source>
</evidence>
<feature type="transmembrane region" description="Helical" evidence="13">
    <location>
        <begin position="16"/>
        <end position="36"/>
    </location>
</feature>
<evidence type="ECO:0000256" key="9">
    <source>
        <dbReference type="ARBA" id="ARBA00059620"/>
    </source>
</evidence>
<dbReference type="GO" id="GO:0016020">
    <property type="term" value="C:membrane"/>
    <property type="evidence" value="ECO:0007669"/>
    <property type="project" value="UniProtKB-SubCell"/>
</dbReference>
<evidence type="ECO:0000256" key="13">
    <source>
        <dbReference type="SAM" id="Phobius"/>
    </source>
</evidence>
<dbReference type="SUPFAM" id="SSF51735">
    <property type="entry name" value="NAD(P)-binding Rossmann-fold domains"/>
    <property type="match status" value="1"/>
</dbReference>
<evidence type="ECO:0000256" key="2">
    <source>
        <dbReference type="ARBA" id="ARBA00006484"/>
    </source>
</evidence>